<evidence type="ECO:0000256" key="3">
    <source>
        <dbReference type="SAM" id="MobiDB-lite"/>
    </source>
</evidence>
<comment type="similarity">
    <text evidence="1">Belongs to the beta type-B retroviral polymerase family. HERV class-II K(HML-2) pol subfamily.</text>
</comment>
<dbReference type="Pfam" id="PF00078">
    <property type="entry name" value="RVT_1"/>
    <property type="match status" value="1"/>
</dbReference>
<dbReference type="Proteomes" id="UP001066276">
    <property type="component" value="Chromosome 5"/>
</dbReference>
<dbReference type="Gene3D" id="3.10.10.10">
    <property type="entry name" value="HIV Type 1 Reverse Transcriptase, subunit A, domain 1"/>
    <property type="match status" value="1"/>
</dbReference>
<comment type="caution">
    <text evidence="5">The sequence shown here is derived from an EMBL/GenBank/DDBJ whole genome shotgun (WGS) entry which is preliminary data.</text>
</comment>
<name>A0AAV7RTV7_PLEWA</name>
<dbReference type="CDD" id="cd01647">
    <property type="entry name" value="RT_LTR"/>
    <property type="match status" value="1"/>
</dbReference>
<protein>
    <recommendedName>
        <fullName evidence="2">ribonuclease H</fullName>
        <ecNumber evidence="2">3.1.26.4</ecNumber>
    </recommendedName>
</protein>
<evidence type="ECO:0000256" key="2">
    <source>
        <dbReference type="ARBA" id="ARBA00012180"/>
    </source>
</evidence>
<keyword evidence="6" id="KW-1185">Reference proteome</keyword>
<organism evidence="5 6">
    <name type="scientific">Pleurodeles waltl</name>
    <name type="common">Iberian ribbed newt</name>
    <dbReference type="NCBI Taxonomy" id="8319"/>
    <lineage>
        <taxon>Eukaryota</taxon>
        <taxon>Metazoa</taxon>
        <taxon>Chordata</taxon>
        <taxon>Craniata</taxon>
        <taxon>Vertebrata</taxon>
        <taxon>Euteleostomi</taxon>
        <taxon>Amphibia</taxon>
        <taxon>Batrachia</taxon>
        <taxon>Caudata</taxon>
        <taxon>Salamandroidea</taxon>
        <taxon>Salamandridae</taxon>
        <taxon>Pleurodelinae</taxon>
        <taxon>Pleurodeles</taxon>
    </lineage>
</organism>
<sequence length="307" mass="33774">MLLATDDGVEEESEPLSDLLSAGEKDGSEEGVILSPSLTAEQQRDCHQVLGQFASLFSLIPRVTHLSIHDMDTRDSTPIKQKVYRVTDKVRASIKDEVSKMLTLGVIKHSSSPWTSPVILVPKELRFCVDYRGLNAVSETDAHPIPRADELIDRLGAAKYLSTSDLTSGYCKIALTEGAKERSAFSTADVCFQFKVIPFGMKNTPATFQRLVNQVLAGLDEFSAAYLDDTAVFRSTWEEHLKHLCKVLEALQKAGLTIKASKCLIGQGSVVYLGHQVGSDQVVPLQPEIDTILAWEPPKTQTEVEPF</sequence>
<dbReference type="InterPro" id="IPR043502">
    <property type="entry name" value="DNA/RNA_pol_sf"/>
</dbReference>
<dbReference type="EC" id="3.1.26.4" evidence="2"/>
<reference evidence="5" key="1">
    <citation type="journal article" date="2022" name="bioRxiv">
        <title>Sequencing and chromosome-scale assembly of the giantPleurodeles waltlgenome.</title>
        <authorList>
            <person name="Brown T."/>
            <person name="Elewa A."/>
            <person name="Iarovenko S."/>
            <person name="Subramanian E."/>
            <person name="Araus A.J."/>
            <person name="Petzold A."/>
            <person name="Susuki M."/>
            <person name="Suzuki K.-i.T."/>
            <person name="Hayashi T."/>
            <person name="Toyoda A."/>
            <person name="Oliveira C."/>
            <person name="Osipova E."/>
            <person name="Leigh N.D."/>
            <person name="Simon A."/>
            <person name="Yun M.H."/>
        </authorList>
    </citation>
    <scope>NUCLEOTIDE SEQUENCE</scope>
    <source>
        <strain evidence="5">20211129_DDA</strain>
        <tissue evidence="5">Liver</tissue>
    </source>
</reference>
<dbReference type="SUPFAM" id="SSF56672">
    <property type="entry name" value="DNA/RNA polymerases"/>
    <property type="match status" value="1"/>
</dbReference>
<evidence type="ECO:0000313" key="6">
    <source>
        <dbReference type="Proteomes" id="UP001066276"/>
    </source>
</evidence>
<dbReference type="InterPro" id="IPR000477">
    <property type="entry name" value="RT_dom"/>
</dbReference>
<evidence type="ECO:0000313" key="5">
    <source>
        <dbReference type="EMBL" id="KAJ1155242.1"/>
    </source>
</evidence>
<feature type="region of interest" description="Disordered" evidence="3">
    <location>
        <begin position="1"/>
        <end position="28"/>
    </location>
</feature>
<gene>
    <name evidence="5" type="ORF">NDU88_007977</name>
</gene>
<accession>A0AAV7RTV7</accession>
<dbReference type="InterPro" id="IPR053134">
    <property type="entry name" value="RNA-dir_DNA_polymerase"/>
</dbReference>
<proteinExistence type="inferred from homology"/>
<dbReference type="GO" id="GO:0004523">
    <property type="term" value="F:RNA-DNA hybrid ribonuclease activity"/>
    <property type="evidence" value="ECO:0007669"/>
    <property type="project" value="UniProtKB-EC"/>
</dbReference>
<dbReference type="Gene3D" id="3.30.70.270">
    <property type="match status" value="1"/>
</dbReference>
<dbReference type="PANTHER" id="PTHR24559">
    <property type="entry name" value="TRANSPOSON TY3-I GAG-POL POLYPROTEIN"/>
    <property type="match status" value="1"/>
</dbReference>
<feature type="domain" description="Reverse transcriptase" evidence="4">
    <location>
        <begin position="123"/>
        <end position="277"/>
    </location>
</feature>
<evidence type="ECO:0000259" key="4">
    <source>
        <dbReference type="Pfam" id="PF00078"/>
    </source>
</evidence>
<dbReference type="EMBL" id="JANPWB010000009">
    <property type="protein sequence ID" value="KAJ1155242.1"/>
    <property type="molecule type" value="Genomic_DNA"/>
</dbReference>
<evidence type="ECO:0000256" key="1">
    <source>
        <dbReference type="ARBA" id="ARBA00010879"/>
    </source>
</evidence>
<dbReference type="PANTHER" id="PTHR24559:SF454">
    <property type="entry name" value="RIBONUCLEASE H"/>
    <property type="match status" value="1"/>
</dbReference>
<dbReference type="InterPro" id="IPR043128">
    <property type="entry name" value="Rev_trsase/Diguanyl_cyclase"/>
</dbReference>
<dbReference type="AlphaFoldDB" id="A0AAV7RTV7"/>